<accession>A0ABU0S3L8</accession>
<evidence type="ECO:0000313" key="1">
    <source>
        <dbReference type="EMBL" id="MDQ0995357.1"/>
    </source>
</evidence>
<keyword evidence="2" id="KW-1185">Reference proteome</keyword>
<protein>
    <submittedName>
        <fullName evidence="1">Flagellum-specific peptidoglycan hydrolase FlgJ</fullName>
    </submittedName>
</protein>
<dbReference type="RefSeq" id="WP_307276480.1">
    <property type="nucleotide sequence ID" value="NZ_JAUSZT010000002.1"/>
</dbReference>
<comment type="caution">
    <text evidence="1">The sequence shown here is derived from an EMBL/GenBank/DDBJ whole genome shotgun (WGS) entry which is preliminary data.</text>
</comment>
<evidence type="ECO:0000313" key="2">
    <source>
        <dbReference type="Proteomes" id="UP001237780"/>
    </source>
</evidence>
<dbReference type="GO" id="GO:0016787">
    <property type="term" value="F:hydrolase activity"/>
    <property type="evidence" value="ECO:0007669"/>
    <property type="project" value="UniProtKB-KW"/>
</dbReference>
<keyword evidence="1" id="KW-0378">Hydrolase</keyword>
<reference evidence="1 2" key="1">
    <citation type="submission" date="2023-07" db="EMBL/GenBank/DDBJ databases">
        <title>Comparative genomics of wheat-associated soil bacteria to identify genetic determinants of phenazine resistance.</title>
        <authorList>
            <person name="Mouncey N."/>
        </authorList>
    </citation>
    <scope>NUCLEOTIDE SEQUENCE [LARGE SCALE GENOMIC DNA]</scope>
    <source>
        <strain evidence="1 2">W4I11</strain>
    </source>
</reference>
<name>A0ABU0S3L8_9HYPH</name>
<dbReference type="EMBL" id="JAUSZT010000002">
    <property type="protein sequence ID" value="MDQ0995357.1"/>
    <property type="molecule type" value="Genomic_DNA"/>
</dbReference>
<proteinExistence type="predicted"/>
<organism evidence="1 2">
    <name type="scientific">Phyllobacterium ifriqiyense</name>
    <dbReference type="NCBI Taxonomy" id="314238"/>
    <lineage>
        <taxon>Bacteria</taxon>
        <taxon>Pseudomonadati</taxon>
        <taxon>Pseudomonadota</taxon>
        <taxon>Alphaproteobacteria</taxon>
        <taxon>Hyphomicrobiales</taxon>
        <taxon>Phyllobacteriaceae</taxon>
        <taxon>Phyllobacterium</taxon>
    </lineage>
</organism>
<dbReference type="Proteomes" id="UP001237780">
    <property type="component" value="Unassembled WGS sequence"/>
</dbReference>
<sequence length="94" mass="11027">MRQTAHFRRFSSTDPIPNDAVRLRIFQDSYKTVAEVEWPTNALTDAGDYFYATPVEIALERALDVQQNYKFREMVVVIDDIKLWDETWGVLLTK</sequence>
<gene>
    <name evidence="1" type="ORF">QFZ34_000534</name>
</gene>